<dbReference type="InterPro" id="IPR036890">
    <property type="entry name" value="HATPase_C_sf"/>
</dbReference>
<keyword evidence="7" id="KW-0547">Nucleotide-binding</keyword>
<protein>
    <submittedName>
        <fullName evidence="7">ATP-binding protein</fullName>
    </submittedName>
</protein>
<feature type="transmembrane region" description="Helical" evidence="5">
    <location>
        <begin position="497"/>
        <end position="516"/>
    </location>
</feature>
<dbReference type="Gene3D" id="1.20.5.1930">
    <property type="match status" value="1"/>
</dbReference>
<keyword evidence="5" id="KW-1133">Transmembrane helix</keyword>
<feature type="coiled-coil region" evidence="4">
    <location>
        <begin position="404"/>
        <end position="482"/>
    </location>
</feature>
<proteinExistence type="predicted"/>
<keyword evidence="5" id="KW-0812">Transmembrane</keyword>
<dbReference type="Pfam" id="PF02518">
    <property type="entry name" value="HATPase_c"/>
    <property type="match status" value="1"/>
</dbReference>
<dbReference type="GO" id="GO:0005524">
    <property type="term" value="F:ATP binding"/>
    <property type="evidence" value="ECO:0007669"/>
    <property type="project" value="UniProtKB-KW"/>
</dbReference>
<dbReference type="InterPro" id="IPR003594">
    <property type="entry name" value="HATPase_dom"/>
</dbReference>
<comment type="caution">
    <text evidence="7">The sequence shown here is derived from an EMBL/GenBank/DDBJ whole genome shotgun (WGS) entry which is preliminary data.</text>
</comment>
<evidence type="ECO:0000313" key="7">
    <source>
        <dbReference type="EMBL" id="MFD1165981.1"/>
    </source>
</evidence>
<feature type="domain" description="Histidine kinase" evidence="6">
    <location>
        <begin position="559"/>
        <end position="751"/>
    </location>
</feature>
<keyword evidence="4" id="KW-0175">Coiled coil</keyword>
<evidence type="ECO:0000313" key="8">
    <source>
        <dbReference type="Proteomes" id="UP001597205"/>
    </source>
</evidence>
<keyword evidence="8" id="KW-1185">Reference proteome</keyword>
<dbReference type="SUPFAM" id="SSF55874">
    <property type="entry name" value="ATPase domain of HSP90 chaperone/DNA topoisomerase II/histidine kinase"/>
    <property type="match status" value="1"/>
</dbReference>
<dbReference type="Gene3D" id="1.25.40.10">
    <property type="entry name" value="Tetratricopeptide repeat domain"/>
    <property type="match status" value="2"/>
</dbReference>
<dbReference type="InterPro" id="IPR050482">
    <property type="entry name" value="Sensor_HK_TwoCompSys"/>
</dbReference>
<evidence type="ECO:0000256" key="3">
    <source>
        <dbReference type="ARBA" id="ARBA00023012"/>
    </source>
</evidence>
<dbReference type="PROSITE" id="PS50109">
    <property type="entry name" value="HIS_KIN"/>
    <property type="match status" value="1"/>
</dbReference>
<evidence type="ECO:0000256" key="2">
    <source>
        <dbReference type="ARBA" id="ARBA00022777"/>
    </source>
</evidence>
<evidence type="ECO:0000259" key="6">
    <source>
        <dbReference type="PROSITE" id="PS50109"/>
    </source>
</evidence>
<accession>A0ABW3RLE6</accession>
<dbReference type="Pfam" id="PF07730">
    <property type="entry name" value="HisKA_3"/>
    <property type="match status" value="1"/>
</dbReference>
<dbReference type="Proteomes" id="UP001597205">
    <property type="component" value="Unassembled WGS sequence"/>
</dbReference>
<organism evidence="7 8">
    <name type="scientific">Sphingobacterium daejeonense</name>
    <dbReference type="NCBI Taxonomy" id="371142"/>
    <lineage>
        <taxon>Bacteria</taxon>
        <taxon>Pseudomonadati</taxon>
        <taxon>Bacteroidota</taxon>
        <taxon>Sphingobacteriia</taxon>
        <taxon>Sphingobacteriales</taxon>
        <taxon>Sphingobacteriaceae</taxon>
        <taxon>Sphingobacterium</taxon>
    </lineage>
</organism>
<dbReference type="CDD" id="cd16917">
    <property type="entry name" value="HATPase_UhpB-NarQ-NarX-like"/>
    <property type="match status" value="1"/>
</dbReference>
<keyword evidence="1" id="KW-0808">Transferase</keyword>
<name>A0ABW3RLE6_9SPHI</name>
<keyword evidence="2" id="KW-0418">Kinase</keyword>
<dbReference type="EMBL" id="JBHTKY010000013">
    <property type="protein sequence ID" value="MFD1165981.1"/>
    <property type="molecule type" value="Genomic_DNA"/>
</dbReference>
<dbReference type="PANTHER" id="PTHR24421">
    <property type="entry name" value="NITRATE/NITRITE SENSOR PROTEIN NARX-RELATED"/>
    <property type="match status" value="1"/>
</dbReference>
<dbReference type="InterPro" id="IPR011990">
    <property type="entry name" value="TPR-like_helical_dom_sf"/>
</dbReference>
<dbReference type="InterPro" id="IPR011712">
    <property type="entry name" value="Sig_transdc_His_kin_sub3_dim/P"/>
</dbReference>
<sequence>MIKIIEKQKYLWSLLFTFFLLTLNHSDIYAQDLLSKLEDEYRQFKPGDPEKVFTTGKLAQALFFNQRENEAFELLKKDLVFTNKLSETKYGAYLNTILAINQLIADDKLNSRLSILKAKALVDRSRDIETKGYVYYGYGWILSREQQESEAVKQFMIALSYLDQAKQSNTLISRKANVYKELTSIYANWNEFELQEKYSKLALNLAIKQDDPMTIFDSYMSLGYMYEQKFLDSPEDIKYRNLAENSYLKALKIYQDNMGSMPIPSNLAYVANNLAHLYYKFYPKEYRDKSIKYAEMARLKATETKQFNLVASSHGILSEIALEDGKTNQAKEHLLSSLFEINKSQVQDQQVLMNIYLSLSHISEQEGNDKEALKFYKEYANIFTSIYDQEKLSTSKRLEAQYEKGKQDQQLNNLQIEAEQKEQQIKLMQALGIQQKQDLENLRLAQENQAQELTLSKLTSEKKDQELKLSKLEDQNKAQQISTYQKEILFKDKINKYYIALILAVGSLLALLLYAYRQRSKHMLQRENLHQLALEQERQNTKINMLTALLDGQEQERSRIARDLHDGLGGLLSGTKLQLSLVGEPENKDFQLKMDKGIKHLDMAVDELRRVAHNLTPDLLEKYGLLEALKDYAARMSTKELEVDVQFLHYENKLNSEQQLIIYRIIQELVNNAIKHANPSQIIIQIVEEEKQYHITVEDDGIGFDNSMIKNNKTAGLFNIQSRVDFLKGNLQVQSELGQGSSFDIFIPKSINHD</sequence>
<evidence type="ECO:0000256" key="4">
    <source>
        <dbReference type="SAM" id="Coils"/>
    </source>
</evidence>
<gene>
    <name evidence="7" type="ORF">ACFQ2C_10225</name>
</gene>
<dbReference type="RefSeq" id="WP_380896319.1">
    <property type="nucleotide sequence ID" value="NZ_JBHTKY010000013.1"/>
</dbReference>
<keyword evidence="5" id="KW-0472">Membrane</keyword>
<keyword evidence="3" id="KW-0902">Two-component regulatory system</keyword>
<keyword evidence="7" id="KW-0067">ATP-binding</keyword>
<dbReference type="SMART" id="SM00387">
    <property type="entry name" value="HATPase_c"/>
    <property type="match status" value="1"/>
</dbReference>
<evidence type="ECO:0000256" key="5">
    <source>
        <dbReference type="SAM" id="Phobius"/>
    </source>
</evidence>
<dbReference type="InterPro" id="IPR005467">
    <property type="entry name" value="His_kinase_dom"/>
</dbReference>
<evidence type="ECO:0000256" key="1">
    <source>
        <dbReference type="ARBA" id="ARBA00022679"/>
    </source>
</evidence>
<dbReference type="Gene3D" id="3.30.565.10">
    <property type="entry name" value="Histidine kinase-like ATPase, C-terminal domain"/>
    <property type="match status" value="1"/>
</dbReference>
<reference evidence="8" key="1">
    <citation type="journal article" date="2019" name="Int. J. Syst. Evol. Microbiol.">
        <title>The Global Catalogue of Microorganisms (GCM) 10K type strain sequencing project: providing services to taxonomists for standard genome sequencing and annotation.</title>
        <authorList>
            <consortium name="The Broad Institute Genomics Platform"/>
            <consortium name="The Broad Institute Genome Sequencing Center for Infectious Disease"/>
            <person name="Wu L."/>
            <person name="Ma J."/>
        </authorList>
    </citation>
    <scope>NUCLEOTIDE SEQUENCE [LARGE SCALE GENOMIC DNA]</scope>
    <source>
        <strain evidence="8">CCUG 52468</strain>
    </source>
</reference>